<evidence type="ECO:0000256" key="5">
    <source>
        <dbReference type="ARBA" id="ARBA00022692"/>
    </source>
</evidence>
<sequence length="359" mass="39298">MSDNNLARKISNTLEVSIRLILLLLVIAWCLSLLYPFLNVVLWGVIFAVALSPVYLSLRERLNKNDKLSSSIIVIVLLLILIIPSYFLIDSLVDSLNKIGEQIQNGEIKVPTPNAKVREIPLIGDKVFELWAEAYKDMETLLSHYTTELADLGKWMLSATLGTIIGVLQFVVSIIIAGVLLATSGTYHLTERFFIKLVGNKGKEFTELMESTIRNVTKGILGVAVIQSLLLGVIFLLAGIPYAGLWTLFCLILSIVQIGPGLVALPIIFYLFNTESSLTASFWTIVIFIATLSDNVLKPILLGKGAAVPTLVIFLGSIGGFLLSGFMGLFTGAIVLSIGYKLLIAWLEMERAPEADNPD</sequence>
<gene>
    <name evidence="9" type="ORF">PEDI_40240</name>
</gene>
<feature type="transmembrane region" description="Helical" evidence="8">
    <location>
        <begin position="155"/>
        <end position="182"/>
    </location>
</feature>
<comment type="subcellular location">
    <subcellularLocation>
        <location evidence="1">Cell membrane</location>
        <topology evidence="1">Multi-pass membrane protein</topology>
    </subcellularLocation>
</comment>
<name>A0AAN4W1R0_9BACT</name>
<feature type="transmembrane region" description="Helical" evidence="8">
    <location>
        <begin position="313"/>
        <end position="340"/>
    </location>
</feature>
<comment type="similarity">
    <text evidence="2">Belongs to the autoinducer-2 exporter (AI-2E) (TC 2.A.86) family.</text>
</comment>
<dbReference type="PANTHER" id="PTHR21716">
    <property type="entry name" value="TRANSMEMBRANE PROTEIN"/>
    <property type="match status" value="1"/>
</dbReference>
<protein>
    <submittedName>
        <fullName evidence="9">AI-2E family transporter</fullName>
    </submittedName>
</protein>
<keyword evidence="10" id="KW-1185">Reference proteome</keyword>
<evidence type="ECO:0000256" key="8">
    <source>
        <dbReference type="SAM" id="Phobius"/>
    </source>
</evidence>
<proteinExistence type="inferred from homology"/>
<accession>A0AAN4W1R0</accession>
<evidence type="ECO:0000313" key="9">
    <source>
        <dbReference type="EMBL" id="GJM63472.1"/>
    </source>
</evidence>
<dbReference type="AlphaFoldDB" id="A0AAN4W1R0"/>
<keyword evidence="3" id="KW-0813">Transport</keyword>
<keyword evidence="5 8" id="KW-0812">Transmembrane</keyword>
<dbReference type="Pfam" id="PF01594">
    <property type="entry name" value="AI-2E_transport"/>
    <property type="match status" value="1"/>
</dbReference>
<keyword evidence="7 8" id="KW-0472">Membrane</keyword>
<evidence type="ECO:0000256" key="6">
    <source>
        <dbReference type="ARBA" id="ARBA00022989"/>
    </source>
</evidence>
<dbReference type="InterPro" id="IPR002549">
    <property type="entry name" value="AI-2E-like"/>
</dbReference>
<feature type="transmembrane region" description="Helical" evidence="8">
    <location>
        <begin position="16"/>
        <end position="35"/>
    </location>
</feature>
<feature type="transmembrane region" description="Helical" evidence="8">
    <location>
        <begin position="246"/>
        <end position="270"/>
    </location>
</feature>
<evidence type="ECO:0000313" key="10">
    <source>
        <dbReference type="Proteomes" id="UP001310022"/>
    </source>
</evidence>
<feature type="transmembrane region" description="Helical" evidence="8">
    <location>
        <begin position="219"/>
        <end position="240"/>
    </location>
</feature>
<dbReference type="PANTHER" id="PTHR21716:SF67">
    <property type="entry name" value="TRANSPORT PROTEIN YDIK-RELATED"/>
    <property type="match status" value="1"/>
</dbReference>
<keyword evidence="4" id="KW-1003">Cell membrane</keyword>
<keyword evidence="6 8" id="KW-1133">Transmembrane helix</keyword>
<organism evidence="9 10">
    <name type="scientific">Persicobacter diffluens</name>
    <dbReference type="NCBI Taxonomy" id="981"/>
    <lineage>
        <taxon>Bacteria</taxon>
        <taxon>Pseudomonadati</taxon>
        <taxon>Bacteroidota</taxon>
        <taxon>Cytophagia</taxon>
        <taxon>Cytophagales</taxon>
        <taxon>Persicobacteraceae</taxon>
        <taxon>Persicobacter</taxon>
    </lineage>
</organism>
<dbReference type="GO" id="GO:0005886">
    <property type="term" value="C:plasma membrane"/>
    <property type="evidence" value="ECO:0007669"/>
    <property type="project" value="UniProtKB-SubCell"/>
</dbReference>
<reference evidence="9 10" key="1">
    <citation type="submission" date="2021-12" db="EMBL/GenBank/DDBJ databases">
        <title>Genome sequencing of bacteria with rrn-lacking chromosome and rrn-plasmid.</title>
        <authorList>
            <person name="Anda M."/>
            <person name="Iwasaki W."/>
        </authorList>
    </citation>
    <scope>NUCLEOTIDE SEQUENCE [LARGE SCALE GENOMIC DNA]</scope>
    <source>
        <strain evidence="9 10">NBRC 15940</strain>
    </source>
</reference>
<feature type="transmembrane region" description="Helical" evidence="8">
    <location>
        <begin position="41"/>
        <end position="58"/>
    </location>
</feature>
<comment type="caution">
    <text evidence="9">The sequence shown here is derived from an EMBL/GenBank/DDBJ whole genome shotgun (WGS) entry which is preliminary data.</text>
</comment>
<evidence type="ECO:0000256" key="2">
    <source>
        <dbReference type="ARBA" id="ARBA00009773"/>
    </source>
</evidence>
<evidence type="ECO:0000256" key="1">
    <source>
        <dbReference type="ARBA" id="ARBA00004651"/>
    </source>
</evidence>
<feature type="transmembrane region" description="Helical" evidence="8">
    <location>
        <begin position="282"/>
        <end position="301"/>
    </location>
</feature>
<feature type="transmembrane region" description="Helical" evidence="8">
    <location>
        <begin position="70"/>
        <end position="89"/>
    </location>
</feature>
<evidence type="ECO:0000256" key="7">
    <source>
        <dbReference type="ARBA" id="ARBA00023136"/>
    </source>
</evidence>
<dbReference type="RefSeq" id="WP_338238631.1">
    <property type="nucleotide sequence ID" value="NZ_BQKE01000003.1"/>
</dbReference>
<evidence type="ECO:0000256" key="3">
    <source>
        <dbReference type="ARBA" id="ARBA00022448"/>
    </source>
</evidence>
<dbReference type="EMBL" id="BQKE01000003">
    <property type="protein sequence ID" value="GJM63472.1"/>
    <property type="molecule type" value="Genomic_DNA"/>
</dbReference>
<dbReference type="Proteomes" id="UP001310022">
    <property type="component" value="Unassembled WGS sequence"/>
</dbReference>
<evidence type="ECO:0000256" key="4">
    <source>
        <dbReference type="ARBA" id="ARBA00022475"/>
    </source>
</evidence>